<evidence type="ECO:0000259" key="5">
    <source>
        <dbReference type="Pfam" id="PF00135"/>
    </source>
</evidence>
<dbReference type="OrthoDB" id="19653at2759"/>
<proteinExistence type="inferred from homology"/>
<sequence>APEPVEPWTNVKDATKEGQPCYQRNDFTHVLEGSESDCLHLNVYTKILPSEKKILKPVMVWIHGGGFLHGNNRYSFYGPEFLMTEDIVLVTLNYRLGFLGFLHLKDDTLDVPGNAALKDQRLALHWVQRNIKYFNGDPNNVTLFGESAGSVCIHYHIVSPTSKGLFHKAILQSGTLHNPWAYSNDVALQFAQSISKEINNEKEALELLRSLPVEVLHDYQEKYCNAKSFWGIIAPNVEYPNKTEFITSPPTQLLASGHYNKVPIMLGYNIREGMLFEAIKNQRKAAGLETDDKVDLDLFIHPHLNLKKGDPKRQLITNKYADFYFQGENAKDKVMLMTDFFFVAGIIGSAQLHVRTSLTPVYLYRMSIDAGLNMFKKINRVDEPGVCHADDLGYLFDVHMAARFLRKGPLEEKVVQYFVKLWTNFARTGNPTPDDNNLNILWEAISEKEMNYLDIGEELTLHKNPEPERINFWREIFQLSPLTVNYL</sequence>
<evidence type="ECO:0000256" key="4">
    <source>
        <dbReference type="ARBA" id="ARBA00023180"/>
    </source>
</evidence>
<protein>
    <recommendedName>
        <fullName evidence="5">Carboxylesterase type B domain-containing protein</fullName>
    </recommendedName>
</protein>
<organism evidence="6 7">
    <name type="scientific">Psylliodes chrysocephalus</name>
    <dbReference type="NCBI Taxonomy" id="3402493"/>
    <lineage>
        <taxon>Eukaryota</taxon>
        <taxon>Metazoa</taxon>
        <taxon>Ecdysozoa</taxon>
        <taxon>Arthropoda</taxon>
        <taxon>Hexapoda</taxon>
        <taxon>Insecta</taxon>
        <taxon>Pterygota</taxon>
        <taxon>Neoptera</taxon>
        <taxon>Endopterygota</taxon>
        <taxon>Coleoptera</taxon>
        <taxon>Polyphaga</taxon>
        <taxon>Cucujiformia</taxon>
        <taxon>Chrysomeloidea</taxon>
        <taxon>Chrysomelidae</taxon>
        <taxon>Galerucinae</taxon>
        <taxon>Alticini</taxon>
        <taxon>Psylliodes</taxon>
    </lineage>
</organism>
<dbReference type="AlphaFoldDB" id="A0A9P0D4T4"/>
<evidence type="ECO:0000313" key="7">
    <source>
        <dbReference type="Proteomes" id="UP001153636"/>
    </source>
</evidence>
<name>A0A9P0D4T4_9CUCU</name>
<keyword evidence="7" id="KW-1185">Reference proteome</keyword>
<reference evidence="6" key="1">
    <citation type="submission" date="2022-01" db="EMBL/GenBank/DDBJ databases">
        <authorList>
            <person name="King R."/>
        </authorList>
    </citation>
    <scope>NUCLEOTIDE SEQUENCE</scope>
</reference>
<accession>A0A9P0D4T4</accession>
<dbReference type="PANTHER" id="PTHR43142:SF1">
    <property type="entry name" value="CARBOXYLIC ESTER HYDROLASE"/>
    <property type="match status" value="1"/>
</dbReference>
<keyword evidence="4" id="KW-0325">Glycoprotein</keyword>
<comment type="similarity">
    <text evidence="1">Belongs to the type-B carboxylesterase/lipase family.</text>
</comment>
<dbReference type="PANTHER" id="PTHR43142">
    <property type="entry name" value="CARBOXYLIC ESTER HYDROLASE"/>
    <property type="match status" value="1"/>
</dbReference>
<dbReference type="SUPFAM" id="SSF53474">
    <property type="entry name" value="alpha/beta-Hydrolases"/>
    <property type="match status" value="1"/>
</dbReference>
<dbReference type="InterPro" id="IPR002018">
    <property type="entry name" value="CarbesteraseB"/>
</dbReference>
<feature type="non-terminal residue" evidence="6">
    <location>
        <position position="1"/>
    </location>
</feature>
<evidence type="ECO:0000256" key="2">
    <source>
        <dbReference type="ARBA" id="ARBA00022487"/>
    </source>
</evidence>
<dbReference type="InterPro" id="IPR029058">
    <property type="entry name" value="AB_hydrolase_fold"/>
</dbReference>
<dbReference type="EMBL" id="OV651819">
    <property type="protein sequence ID" value="CAH1113910.1"/>
    <property type="molecule type" value="Genomic_DNA"/>
</dbReference>
<evidence type="ECO:0000256" key="1">
    <source>
        <dbReference type="ARBA" id="ARBA00005964"/>
    </source>
</evidence>
<dbReference type="Pfam" id="PF00135">
    <property type="entry name" value="COesterase"/>
    <property type="match status" value="1"/>
</dbReference>
<evidence type="ECO:0000256" key="3">
    <source>
        <dbReference type="ARBA" id="ARBA00022801"/>
    </source>
</evidence>
<gene>
    <name evidence="6" type="ORF">PSYICH_LOCUS13205</name>
</gene>
<keyword evidence="3" id="KW-0378">Hydrolase</keyword>
<feature type="domain" description="Carboxylesterase type B" evidence="5">
    <location>
        <begin position="1"/>
        <end position="473"/>
    </location>
</feature>
<dbReference type="Proteomes" id="UP001153636">
    <property type="component" value="Chromosome 7"/>
</dbReference>
<evidence type="ECO:0000313" key="6">
    <source>
        <dbReference type="EMBL" id="CAH1113910.1"/>
    </source>
</evidence>
<dbReference type="GO" id="GO:0052689">
    <property type="term" value="F:carboxylic ester hydrolase activity"/>
    <property type="evidence" value="ECO:0007669"/>
    <property type="project" value="UniProtKB-KW"/>
</dbReference>
<keyword evidence="2" id="KW-0719">Serine esterase</keyword>
<dbReference type="Gene3D" id="3.40.50.1820">
    <property type="entry name" value="alpha/beta hydrolase"/>
    <property type="match status" value="1"/>
</dbReference>